<dbReference type="InterPro" id="IPR016156">
    <property type="entry name" value="FAD/NAD-linked_Rdtase_dimer_sf"/>
</dbReference>
<dbReference type="PRINTS" id="PR00368">
    <property type="entry name" value="FADPNR"/>
</dbReference>
<dbReference type="Pfam" id="PF02852">
    <property type="entry name" value="Pyr_redox_dim"/>
    <property type="match status" value="1"/>
</dbReference>
<dbReference type="InterPro" id="IPR036188">
    <property type="entry name" value="FAD/NAD-bd_sf"/>
</dbReference>
<dbReference type="InterPro" id="IPR050260">
    <property type="entry name" value="FAD-bd_OxRdtase"/>
</dbReference>
<dbReference type="PROSITE" id="PS50206">
    <property type="entry name" value="RHODANESE_3"/>
    <property type="match status" value="1"/>
</dbReference>
<dbReference type="InterPro" id="IPR023753">
    <property type="entry name" value="FAD/NAD-binding_dom"/>
</dbReference>
<protein>
    <submittedName>
        <fullName evidence="8">Coenzyme A disulfide reductase</fullName>
        <ecNumber evidence="8">1.8.1.14</ecNumber>
    </submittedName>
</protein>
<dbReference type="SUPFAM" id="SSF51905">
    <property type="entry name" value="FAD/NAD(P)-binding domain"/>
    <property type="match status" value="1"/>
</dbReference>
<dbReference type="Pfam" id="PF07992">
    <property type="entry name" value="Pyr_redox_2"/>
    <property type="match status" value="1"/>
</dbReference>
<dbReference type="RefSeq" id="WP_145303352.1">
    <property type="nucleotide sequence ID" value="NZ_CP036299.1"/>
</dbReference>
<dbReference type="InterPro" id="IPR004099">
    <property type="entry name" value="Pyr_nucl-diS_OxRdtase_dimer"/>
</dbReference>
<organism evidence="8 9">
    <name type="scientific">Planctopirus ephydatiae</name>
    <dbReference type="NCBI Taxonomy" id="2528019"/>
    <lineage>
        <taxon>Bacteria</taxon>
        <taxon>Pseudomonadati</taxon>
        <taxon>Planctomycetota</taxon>
        <taxon>Planctomycetia</taxon>
        <taxon>Planctomycetales</taxon>
        <taxon>Planctomycetaceae</taxon>
        <taxon>Planctopirus</taxon>
    </lineage>
</organism>
<name>A0A518GTC7_9PLAN</name>
<sequence>MKLLIVGGVAGGASAAARARRLSEDAEIVVFERGPDVSFANCGLPYYIGGEITERKKLIVTTPELLRSRFQLDVRTRSSVEAIDRTAKKIRVRDLESGREYEEAYDKLILATGAAPFRPSIPGIDLPGIFTLRNLHDTDQIKARVDHDVKQAVLLGGGFISLELAENFVRRGIATTVVEKNGQILTPFDKEMTTPIVQELAARGVTILLDQFAESFEPSADGLTVCLNSGQRLSAQLVILGVGVRPENKLAIDAGLEVGPRGGIQVNSYLQTTDPNIYAVGDAIEVTDFVSGNLTQVPLAGPANRQGRIAADNVFGRSMTYRGTQGTAILGVFDKTAAITGASEKVLRRDQRPFRKIYVHPTHHAGYYPGAEAMTLKLLFDPTTGQVLGAQAVGGVGIDKRIDVLSVAIQAGMTVFDLEEMELSYAPQYGSAKDPVNMAGFVASGLLRGDHPQVDVEAVLATPAVEQPLLLDVRTPQEFATGHIPGAMSMPVDELRSRLGELPRHRMIATYCQVGQRGYLATRVLLQSGYSAANVGGGFKTYRLFHPSN</sequence>
<dbReference type="EC" id="1.8.1.14" evidence="8"/>
<comment type="cofactor">
    <cofactor evidence="1">
        <name>FAD</name>
        <dbReference type="ChEBI" id="CHEBI:57692"/>
    </cofactor>
</comment>
<dbReference type="GO" id="GO:0050451">
    <property type="term" value="F:CoA-disulfide reductase (NADPH) activity"/>
    <property type="evidence" value="ECO:0007669"/>
    <property type="project" value="UniProtKB-EC"/>
</dbReference>
<dbReference type="PANTHER" id="PTHR43429:SF1">
    <property type="entry name" value="NAD(P)H SULFUR OXIDOREDUCTASE (COA-DEPENDENT)"/>
    <property type="match status" value="1"/>
</dbReference>
<reference evidence="8 9" key="1">
    <citation type="submission" date="2019-02" db="EMBL/GenBank/DDBJ databases">
        <title>Deep-cultivation of Planctomycetes and their phenomic and genomic characterization uncovers novel biology.</title>
        <authorList>
            <person name="Wiegand S."/>
            <person name="Jogler M."/>
            <person name="Boedeker C."/>
            <person name="Pinto D."/>
            <person name="Vollmers J."/>
            <person name="Rivas-Marin E."/>
            <person name="Kohn T."/>
            <person name="Peeters S.H."/>
            <person name="Heuer A."/>
            <person name="Rast P."/>
            <person name="Oberbeckmann S."/>
            <person name="Bunk B."/>
            <person name="Jeske O."/>
            <person name="Meyerdierks A."/>
            <person name="Storesund J.E."/>
            <person name="Kallscheuer N."/>
            <person name="Luecker S."/>
            <person name="Lage O.M."/>
            <person name="Pohl T."/>
            <person name="Merkel B.J."/>
            <person name="Hornburger P."/>
            <person name="Mueller R.-W."/>
            <person name="Bruemmer F."/>
            <person name="Labrenz M."/>
            <person name="Spormann A.M."/>
            <person name="Op den Camp H."/>
            <person name="Overmann J."/>
            <person name="Amann R."/>
            <person name="Jetten M.S.M."/>
            <person name="Mascher T."/>
            <person name="Medema M.H."/>
            <person name="Devos D.P."/>
            <person name="Kaster A.-K."/>
            <person name="Ovreas L."/>
            <person name="Rohde M."/>
            <person name="Galperin M.Y."/>
            <person name="Jogler C."/>
        </authorList>
    </citation>
    <scope>NUCLEOTIDE SEQUENCE [LARGE SCALE GENOMIC DNA]</scope>
    <source>
        <strain evidence="8 9">Spb1</strain>
    </source>
</reference>
<evidence type="ECO:0000256" key="1">
    <source>
        <dbReference type="ARBA" id="ARBA00001974"/>
    </source>
</evidence>
<dbReference type="InterPro" id="IPR036873">
    <property type="entry name" value="Rhodanese-like_dom_sf"/>
</dbReference>
<dbReference type="Pfam" id="PF00581">
    <property type="entry name" value="Rhodanese"/>
    <property type="match status" value="1"/>
</dbReference>
<dbReference type="PANTHER" id="PTHR43429">
    <property type="entry name" value="PYRIDINE NUCLEOTIDE-DISULFIDE OXIDOREDUCTASE DOMAIN-CONTAINING"/>
    <property type="match status" value="1"/>
</dbReference>
<dbReference type="SMART" id="SM00450">
    <property type="entry name" value="RHOD"/>
    <property type="match status" value="1"/>
</dbReference>
<keyword evidence="9" id="KW-1185">Reference proteome</keyword>
<evidence type="ECO:0000256" key="3">
    <source>
        <dbReference type="ARBA" id="ARBA00022630"/>
    </source>
</evidence>
<dbReference type="PRINTS" id="PR00411">
    <property type="entry name" value="PNDRDTASEI"/>
</dbReference>
<keyword evidence="4" id="KW-0274">FAD</keyword>
<keyword evidence="5 8" id="KW-0560">Oxidoreductase</keyword>
<keyword evidence="3" id="KW-0285">Flavoprotein</keyword>
<dbReference type="OrthoDB" id="9802028at2"/>
<dbReference type="EMBL" id="CP036299">
    <property type="protein sequence ID" value="QDV31846.1"/>
    <property type="molecule type" value="Genomic_DNA"/>
</dbReference>
<evidence type="ECO:0000313" key="8">
    <source>
        <dbReference type="EMBL" id="QDV31846.1"/>
    </source>
</evidence>
<evidence type="ECO:0000256" key="6">
    <source>
        <dbReference type="ARBA" id="ARBA00023284"/>
    </source>
</evidence>
<accession>A0A518GTC7</accession>
<evidence type="ECO:0000256" key="2">
    <source>
        <dbReference type="ARBA" id="ARBA00009130"/>
    </source>
</evidence>
<dbReference type="AlphaFoldDB" id="A0A518GTC7"/>
<dbReference type="Gene3D" id="3.50.50.60">
    <property type="entry name" value="FAD/NAD(P)-binding domain"/>
    <property type="match status" value="2"/>
</dbReference>
<dbReference type="Proteomes" id="UP000315349">
    <property type="component" value="Chromosome"/>
</dbReference>
<dbReference type="SUPFAM" id="SSF52821">
    <property type="entry name" value="Rhodanese/Cell cycle control phosphatase"/>
    <property type="match status" value="1"/>
</dbReference>
<feature type="domain" description="Rhodanese" evidence="7">
    <location>
        <begin position="464"/>
        <end position="547"/>
    </location>
</feature>
<evidence type="ECO:0000313" key="9">
    <source>
        <dbReference type="Proteomes" id="UP000315349"/>
    </source>
</evidence>
<dbReference type="KEGG" id="peh:Spb1_37920"/>
<dbReference type="Gene3D" id="3.40.250.10">
    <property type="entry name" value="Rhodanese-like domain"/>
    <property type="match status" value="1"/>
</dbReference>
<evidence type="ECO:0000256" key="4">
    <source>
        <dbReference type="ARBA" id="ARBA00022827"/>
    </source>
</evidence>
<gene>
    <name evidence="8" type="primary">cdr_2</name>
    <name evidence="8" type="ORF">Spb1_37920</name>
</gene>
<evidence type="ECO:0000259" key="7">
    <source>
        <dbReference type="PROSITE" id="PS50206"/>
    </source>
</evidence>
<proteinExistence type="inferred from homology"/>
<comment type="similarity">
    <text evidence="2">Belongs to the class-III pyridine nucleotide-disulfide oxidoreductase family.</text>
</comment>
<keyword evidence="6" id="KW-0676">Redox-active center</keyword>
<dbReference type="SUPFAM" id="SSF55424">
    <property type="entry name" value="FAD/NAD-linked reductases, dimerisation (C-terminal) domain"/>
    <property type="match status" value="1"/>
</dbReference>
<dbReference type="InterPro" id="IPR001763">
    <property type="entry name" value="Rhodanese-like_dom"/>
</dbReference>
<evidence type="ECO:0000256" key="5">
    <source>
        <dbReference type="ARBA" id="ARBA00023002"/>
    </source>
</evidence>